<dbReference type="InterPro" id="IPR027806">
    <property type="entry name" value="HARBI1_dom"/>
</dbReference>
<evidence type="ECO:0000256" key="2">
    <source>
        <dbReference type="ARBA" id="ARBA00004123"/>
    </source>
</evidence>
<comment type="caution">
    <text evidence="10">The sequence shown here is derived from an EMBL/GenBank/DDBJ whole genome shotgun (WGS) entry which is preliminary data.</text>
</comment>
<dbReference type="PANTHER" id="PTHR22930:SF259">
    <property type="entry name" value="OS08G0106900 PROTEIN"/>
    <property type="match status" value="1"/>
</dbReference>
<dbReference type="Pfam" id="PF13359">
    <property type="entry name" value="DDE_Tnp_4"/>
    <property type="match status" value="1"/>
</dbReference>
<comment type="subcellular location">
    <subcellularLocation>
        <location evidence="2">Nucleus</location>
    </subcellularLocation>
</comment>
<keyword evidence="7" id="KW-0539">Nucleus</keyword>
<dbReference type="GO" id="GO:0004518">
    <property type="term" value="F:nuclease activity"/>
    <property type="evidence" value="ECO:0007669"/>
    <property type="project" value="UniProtKB-KW"/>
</dbReference>
<feature type="domain" description="DUF8040" evidence="9">
    <location>
        <begin position="36"/>
        <end position="93"/>
    </location>
</feature>
<keyword evidence="6" id="KW-0378">Hydrolase</keyword>
<evidence type="ECO:0000256" key="3">
    <source>
        <dbReference type="ARBA" id="ARBA00006958"/>
    </source>
</evidence>
<gene>
    <name evidence="10" type="ORF">Adt_44333</name>
</gene>
<dbReference type="InterPro" id="IPR045249">
    <property type="entry name" value="HARBI1-like"/>
</dbReference>
<comment type="cofactor">
    <cofactor evidence="1">
        <name>a divalent metal cation</name>
        <dbReference type="ChEBI" id="CHEBI:60240"/>
    </cofactor>
</comment>
<feature type="domain" description="DDE Tnp4" evidence="8">
    <location>
        <begin position="95"/>
        <end position="255"/>
    </location>
</feature>
<evidence type="ECO:0000259" key="9">
    <source>
        <dbReference type="Pfam" id="PF26138"/>
    </source>
</evidence>
<accession>A0ABD1PC03</accession>
<dbReference type="AlphaFoldDB" id="A0ABD1PC03"/>
<keyword evidence="4" id="KW-0540">Nuclease</keyword>
<evidence type="ECO:0000313" key="10">
    <source>
        <dbReference type="EMBL" id="KAL2460913.1"/>
    </source>
</evidence>
<sequence length="328" mass="37899">MVIQTIVIYDGIRRRARHLPRAPHRNWKIERQMTLTRMFGTSERICRDLLRMKIGPFQSLCARLRTFGLVDSKSVRVEEQVAIFLNTVRHDQRAIDGTHIATNVPVDDQARYRNRKQVISQNILVACTFDMKFTYVLAGWEGSAHDGRLLRSVILRQGHKLTIPVGKYYLVEAGFPLVPGFLSPYRRTRYHRRDIEGRRPQNSKELFNFRHSSLRNAVERTVGLLKKRFAYLKHQPFHDISTQAKIVLVCCAIHNFLRIDDAVDLCEKDFDTSDDEVSPTHADVPEEATINAHISFTTNASWSSNRDAMAQSMWVNHNPNADAEIEFD</sequence>
<dbReference type="Pfam" id="PF26138">
    <property type="entry name" value="DUF8040"/>
    <property type="match status" value="1"/>
</dbReference>
<proteinExistence type="inferred from homology"/>
<dbReference type="PANTHER" id="PTHR22930">
    <property type="match status" value="1"/>
</dbReference>
<evidence type="ECO:0000256" key="1">
    <source>
        <dbReference type="ARBA" id="ARBA00001968"/>
    </source>
</evidence>
<evidence type="ECO:0000256" key="5">
    <source>
        <dbReference type="ARBA" id="ARBA00022723"/>
    </source>
</evidence>
<keyword evidence="5" id="KW-0479">Metal-binding</keyword>
<dbReference type="GO" id="GO:0005634">
    <property type="term" value="C:nucleus"/>
    <property type="evidence" value="ECO:0007669"/>
    <property type="project" value="UniProtKB-SubCell"/>
</dbReference>
<dbReference type="GO" id="GO:0016787">
    <property type="term" value="F:hydrolase activity"/>
    <property type="evidence" value="ECO:0007669"/>
    <property type="project" value="UniProtKB-KW"/>
</dbReference>
<comment type="similarity">
    <text evidence="3">Belongs to the HARBI1 family.</text>
</comment>
<dbReference type="EMBL" id="JBFOLK010000014">
    <property type="protein sequence ID" value="KAL2460913.1"/>
    <property type="molecule type" value="Genomic_DNA"/>
</dbReference>
<evidence type="ECO:0000259" key="8">
    <source>
        <dbReference type="Pfam" id="PF13359"/>
    </source>
</evidence>
<dbReference type="InterPro" id="IPR058353">
    <property type="entry name" value="DUF8040"/>
</dbReference>
<dbReference type="Proteomes" id="UP001604336">
    <property type="component" value="Unassembled WGS sequence"/>
</dbReference>
<organism evidence="10 11">
    <name type="scientific">Abeliophyllum distichum</name>
    <dbReference type="NCBI Taxonomy" id="126358"/>
    <lineage>
        <taxon>Eukaryota</taxon>
        <taxon>Viridiplantae</taxon>
        <taxon>Streptophyta</taxon>
        <taxon>Embryophyta</taxon>
        <taxon>Tracheophyta</taxon>
        <taxon>Spermatophyta</taxon>
        <taxon>Magnoliopsida</taxon>
        <taxon>eudicotyledons</taxon>
        <taxon>Gunneridae</taxon>
        <taxon>Pentapetalae</taxon>
        <taxon>asterids</taxon>
        <taxon>lamiids</taxon>
        <taxon>Lamiales</taxon>
        <taxon>Oleaceae</taxon>
        <taxon>Forsythieae</taxon>
        <taxon>Abeliophyllum</taxon>
    </lineage>
</organism>
<keyword evidence="11" id="KW-1185">Reference proteome</keyword>
<name>A0ABD1PC03_9LAMI</name>
<dbReference type="GO" id="GO:0046872">
    <property type="term" value="F:metal ion binding"/>
    <property type="evidence" value="ECO:0007669"/>
    <property type="project" value="UniProtKB-KW"/>
</dbReference>
<evidence type="ECO:0000256" key="4">
    <source>
        <dbReference type="ARBA" id="ARBA00022722"/>
    </source>
</evidence>
<protein>
    <submittedName>
        <fullName evidence="10">Harbinger transposase-derived nuclease</fullName>
    </submittedName>
</protein>
<reference evidence="11" key="1">
    <citation type="submission" date="2024-07" db="EMBL/GenBank/DDBJ databases">
        <title>Two chromosome-level genome assemblies of Korean endemic species Abeliophyllum distichum and Forsythia ovata (Oleaceae).</title>
        <authorList>
            <person name="Jang H."/>
        </authorList>
    </citation>
    <scope>NUCLEOTIDE SEQUENCE [LARGE SCALE GENOMIC DNA]</scope>
</reference>
<evidence type="ECO:0000313" key="11">
    <source>
        <dbReference type="Proteomes" id="UP001604336"/>
    </source>
</evidence>
<evidence type="ECO:0000256" key="6">
    <source>
        <dbReference type="ARBA" id="ARBA00022801"/>
    </source>
</evidence>
<evidence type="ECO:0000256" key="7">
    <source>
        <dbReference type="ARBA" id="ARBA00023242"/>
    </source>
</evidence>